<proteinExistence type="predicted"/>
<organism evidence="2 3">
    <name type="scientific">Salegentibacter agarivorans</name>
    <dbReference type="NCBI Taxonomy" id="345907"/>
    <lineage>
        <taxon>Bacteria</taxon>
        <taxon>Pseudomonadati</taxon>
        <taxon>Bacteroidota</taxon>
        <taxon>Flavobacteriia</taxon>
        <taxon>Flavobacteriales</taxon>
        <taxon>Flavobacteriaceae</taxon>
        <taxon>Salegentibacter</taxon>
    </lineage>
</organism>
<evidence type="ECO:0008006" key="4">
    <source>
        <dbReference type="Google" id="ProtNLM"/>
    </source>
</evidence>
<accession>A0A1I2NRZ8</accession>
<keyword evidence="1" id="KW-0812">Transmembrane</keyword>
<gene>
    <name evidence="2" type="ORF">SAMN04488033_1244</name>
</gene>
<evidence type="ECO:0000256" key="1">
    <source>
        <dbReference type="SAM" id="Phobius"/>
    </source>
</evidence>
<keyword evidence="1" id="KW-0472">Membrane</keyword>
<evidence type="ECO:0000313" key="2">
    <source>
        <dbReference type="EMBL" id="SFG05780.1"/>
    </source>
</evidence>
<dbReference type="AlphaFoldDB" id="A0A1I2NRZ8"/>
<feature type="transmembrane region" description="Helical" evidence="1">
    <location>
        <begin position="67"/>
        <end position="89"/>
    </location>
</feature>
<dbReference type="Pfam" id="PF11188">
    <property type="entry name" value="DUF2975"/>
    <property type="match status" value="1"/>
</dbReference>
<dbReference type="InterPro" id="IPR021354">
    <property type="entry name" value="DUF2975"/>
</dbReference>
<name>A0A1I2NRZ8_9FLAO</name>
<dbReference type="Proteomes" id="UP000199116">
    <property type="component" value="Unassembled WGS sequence"/>
</dbReference>
<feature type="transmembrane region" description="Helical" evidence="1">
    <location>
        <begin position="20"/>
        <end position="47"/>
    </location>
</feature>
<sequence length="179" mass="20793">MLLLNDNCRGMKSSEWLKNIFSVAYYLMIIGWILLFGFLLYAIFISPGDILEILHDAEEFKIKSKNALYSSLTYELLSSAVWIYILYLFKNLMKELISGPLFTKLQIASFKLIGQLIILITIVDAISIFVFKVIFNGRLELNFDLFDFWFVIGIGLFLIFLSQIFNQARVMKEENELTV</sequence>
<feature type="transmembrane region" description="Helical" evidence="1">
    <location>
        <begin position="146"/>
        <end position="165"/>
    </location>
</feature>
<keyword evidence="1" id="KW-1133">Transmembrane helix</keyword>
<protein>
    <recommendedName>
        <fullName evidence="4">DUF2975 domain-containing protein</fullName>
    </recommendedName>
</protein>
<keyword evidence="3" id="KW-1185">Reference proteome</keyword>
<reference evidence="3" key="1">
    <citation type="submission" date="2016-10" db="EMBL/GenBank/DDBJ databases">
        <authorList>
            <person name="Varghese N."/>
            <person name="Submissions S."/>
        </authorList>
    </citation>
    <scope>NUCLEOTIDE SEQUENCE [LARGE SCALE GENOMIC DNA]</scope>
    <source>
        <strain evidence="3">DSM 23515</strain>
    </source>
</reference>
<dbReference type="EMBL" id="FOOH01000024">
    <property type="protein sequence ID" value="SFG05780.1"/>
    <property type="molecule type" value="Genomic_DNA"/>
</dbReference>
<evidence type="ECO:0000313" key="3">
    <source>
        <dbReference type="Proteomes" id="UP000199116"/>
    </source>
</evidence>
<feature type="transmembrane region" description="Helical" evidence="1">
    <location>
        <begin position="110"/>
        <end position="134"/>
    </location>
</feature>